<feature type="transmembrane region" description="Helical" evidence="5">
    <location>
        <begin position="21"/>
        <end position="42"/>
    </location>
</feature>
<evidence type="ECO:0000313" key="7">
    <source>
        <dbReference type="Proteomes" id="UP000199039"/>
    </source>
</evidence>
<evidence type="ECO:0000256" key="4">
    <source>
        <dbReference type="ARBA" id="ARBA00023136"/>
    </source>
</evidence>
<evidence type="ECO:0000256" key="1">
    <source>
        <dbReference type="ARBA" id="ARBA00004167"/>
    </source>
</evidence>
<protein>
    <recommendedName>
        <fullName evidence="8">Neutral zinc metallopeptidase</fullName>
    </recommendedName>
</protein>
<dbReference type="RefSeq" id="WP_093184909.1">
    <property type="nucleotide sequence ID" value="NZ_FMYH01000006.1"/>
</dbReference>
<dbReference type="EMBL" id="FMYH01000006">
    <property type="protein sequence ID" value="SDD31464.1"/>
    <property type="molecule type" value="Genomic_DNA"/>
</dbReference>
<dbReference type="STRING" id="1814289.SAMN05216410_3170"/>
<keyword evidence="2 5" id="KW-0812">Transmembrane</keyword>
<evidence type="ECO:0000313" key="6">
    <source>
        <dbReference type="EMBL" id="SDD31464.1"/>
    </source>
</evidence>
<dbReference type="GO" id="GO:0016020">
    <property type="term" value="C:membrane"/>
    <property type="evidence" value="ECO:0007669"/>
    <property type="project" value="UniProtKB-SubCell"/>
</dbReference>
<dbReference type="Pfam" id="PF04228">
    <property type="entry name" value="Zn_peptidase"/>
    <property type="match status" value="1"/>
</dbReference>
<sequence length="291" mass="30033">MTFQEGGSFDSGRVRKRTGKAGGVAIGGGIGVVAIFLLSQALGVDLTGLFGGGSSTETETGLVDCSTAEQANSDSECRYGWTVASLDAFWADALPAQTGVAYTLPGAVAFSGSTTTACGSASSATGPFYCPPDQTVYVDVDFFTVLRDQYGSSGGPLAEEYVVAHEVGHHIEQLTGVMSSADRSGTGPASDSVRIELMADCLAGMWAGNAAVVPDPDTGKPFLEPISDTDLADALSAAQAVGDDRIQQASTGEVNPEAWTHGSAEQRQRWFMIGYQGGNFEQCNALTAATL</sequence>
<evidence type="ECO:0008006" key="8">
    <source>
        <dbReference type="Google" id="ProtNLM"/>
    </source>
</evidence>
<keyword evidence="7" id="KW-1185">Reference proteome</keyword>
<dbReference type="OrthoDB" id="9774900at2"/>
<dbReference type="InterPro" id="IPR007343">
    <property type="entry name" value="Uncharacterised_pept_Zn_put"/>
</dbReference>
<organism evidence="6 7">
    <name type="scientific">Sanguibacter gelidistatuariae</name>
    <dbReference type="NCBI Taxonomy" id="1814289"/>
    <lineage>
        <taxon>Bacteria</taxon>
        <taxon>Bacillati</taxon>
        <taxon>Actinomycetota</taxon>
        <taxon>Actinomycetes</taxon>
        <taxon>Micrococcales</taxon>
        <taxon>Sanguibacteraceae</taxon>
        <taxon>Sanguibacter</taxon>
    </lineage>
</organism>
<name>A0A1G6TRC7_9MICO</name>
<comment type="subcellular location">
    <subcellularLocation>
        <location evidence="1">Membrane</location>
        <topology evidence="1">Single-pass membrane protein</topology>
    </subcellularLocation>
</comment>
<evidence type="ECO:0000256" key="3">
    <source>
        <dbReference type="ARBA" id="ARBA00022989"/>
    </source>
</evidence>
<keyword evidence="3 5" id="KW-1133">Transmembrane helix</keyword>
<proteinExistence type="predicted"/>
<evidence type="ECO:0000256" key="5">
    <source>
        <dbReference type="SAM" id="Phobius"/>
    </source>
</evidence>
<dbReference type="PANTHER" id="PTHR30168:SF0">
    <property type="entry name" value="INNER MEMBRANE PROTEIN"/>
    <property type="match status" value="1"/>
</dbReference>
<dbReference type="PANTHER" id="PTHR30168">
    <property type="entry name" value="PUTATIVE MEMBRANE PROTEIN YPFJ"/>
    <property type="match status" value="1"/>
</dbReference>
<dbReference type="Proteomes" id="UP000199039">
    <property type="component" value="Unassembled WGS sequence"/>
</dbReference>
<dbReference type="AlphaFoldDB" id="A0A1G6TRC7"/>
<reference evidence="6 7" key="1">
    <citation type="submission" date="2016-09" db="EMBL/GenBank/DDBJ databases">
        <authorList>
            <person name="Capua I."/>
            <person name="De Benedictis P."/>
            <person name="Joannis T."/>
            <person name="Lombin L.H."/>
            <person name="Cattoli G."/>
        </authorList>
    </citation>
    <scope>NUCLEOTIDE SEQUENCE [LARGE SCALE GENOMIC DNA]</scope>
    <source>
        <strain evidence="6 7">ISLP-3</strain>
    </source>
</reference>
<accession>A0A1G6TRC7</accession>
<evidence type="ECO:0000256" key="2">
    <source>
        <dbReference type="ARBA" id="ARBA00022692"/>
    </source>
</evidence>
<gene>
    <name evidence="6" type="ORF">SAMN05216410_3170</name>
</gene>
<keyword evidence="4 5" id="KW-0472">Membrane</keyword>